<evidence type="ECO:0000256" key="3">
    <source>
        <dbReference type="ARBA" id="ARBA00022960"/>
    </source>
</evidence>
<dbReference type="PANTHER" id="PTHR36174:SF1">
    <property type="entry name" value="LIPID II:GLYCINE GLYCYLTRANSFERASE"/>
    <property type="match status" value="1"/>
</dbReference>
<dbReference type="InterPro" id="IPR050644">
    <property type="entry name" value="PG_Glycine_Bridge_Synth"/>
</dbReference>
<dbReference type="InterPro" id="IPR003447">
    <property type="entry name" value="FEMABX"/>
</dbReference>
<evidence type="ECO:0000256" key="2">
    <source>
        <dbReference type="ARBA" id="ARBA00022679"/>
    </source>
</evidence>
<organism evidence="8 9">
    <name type="scientific">Clostridium folliculivorans</name>
    <dbReference type="NCBI Taxonomy" id="2886038"/>
    <lineage>
        <taxon>Bacteria</taxon>
        <taxon>Bacillati</taxon>
        <taxon>Bacillota</taxon>
        <taxon>Clostridia</taxon>
        <taxon>Eubacteriales</taxon>
        <taxon>Clostridiaceae</taxon>
        <taxon>Clostridium</taxon>
    </lineage>
</organism>
<dbReference type="GO" id="GO:0008360">
    <property type="term" value="P:regulation of cell shape"/>
    <property type="evidence" value="ECO:0007669"/>
    <property type="project" value="UniProtKB-KW"/>
</dbReference>
<protein>
    <recommendedName>
        <fullName evidence="7">BioF2-like acetyltransferase domain-containing protein</fullName>
    </recommendedName>
</protein>
<dbReference type="EMBL" id="BQXY01000007">
    <property type="protein sequence ID" value="GKU26931.1"/>
    <property type="molecule type" value="Genomic_DNA"/>
</dbReference>
<keyword evidence="9" id="KW-1185">Reference proteome</keyword>
<evidence type="ECO:0000313" key="8">
    <source>
        <dbReference type="EMBL" id="GKU26931.1"/>
    </source>
</evidence>
<dbReference type="PROSITE" id="PS51191">
    <property type="entry name" value="FEMABX"/>
    <property type="match status" value="1"/>
</dbReference>
<keyword evidence="4" id="KW-0573">Peptidoglycan synthesis</keyword>
<sequence>MIRIITDKETWDNVLKKFPEELRDIYYSYKHFNLSCTVESGSAEAFYYEEEDRMFFYPYIINKIDGYDLNEDYYDIQTPYGYGGPIINEFNDKFMERAEGAFLSYCKERKIVCEFIRFHPLIKNHNIFSADIDVVENRKTVFIDLQQSIEELWTNSVSSKNRNVIRKAEKNGLTVKEIKDMKVFQDVYMSTMTRIGADEFYYFDDNYFDFMSMNSEYKILGVEYGDTIVAASIFMSFGEYFHYHLAGSLKEYQKFSPNNIMLFEAMKIGKDLGHRFMFLGGGLSNSLEDPLFKFKSSFSKNICDFYIGKRIHDSVVYKTLIDKWEERSGKKSKMLLQYRY</sequence>
<gene>
    <name evidence="8" type="ORF">CFOLD11_37580</name>
</gene>
<keyword evidence="6" id="KW-0961">Cell wall biogenesis/degradation</keyword>
<dbReference type="Proteomes" id="UP001057868">
    <property type="component" value="Unassembled WGS sequence"/>
</dbReference>
<dbReference type="PANTHER" id="PTHR36174">
    <property type="entry name" value="LIPID II:GLYCINE GLYCYLTRANSFERASE"/>
    <property type="match status" value="1"/>
</dbReference>
<evidence type="ECO:0000256" key="6">
    <source>
        <dbReference type="ARBA" id="ARBA00023316"/>
    </source>
</evidence>
<comment type="caution">
    <text evidence="8">The sequence shown here is derived from an EMBL/GenBank/DDBJ whole genome shotgun (WGS) entry which is preliminary data.</text>
</comment>
<keyword evidence="3" id="KW-0133">Cell shape</keyword>
<evidence type="ECO:0000256" key="4">
    <source>
        <dbReference type="ARBA" id="ARBA00022984"/>
    </source>
</evidence>
<dbReference type="GO" id="GO:0016755">
    <property type="term" value="F:aminoacyltransferase activity"/>
    <property type="evidence" value="ECO:0007669"/>
    <property type="project" value="InterPro"/>
</dbReference>
<dbReference type="InterPro" id="IPR038740">
    <property type="entry name" value="BioF2-like_GNAT_dom"/>
</dbReference>
<dbReference type="SUPFAM" id="SSF55729">
    <property type="entry name" value="Acyl-CoA N-acyltransferases (Nat)"/>
    <property type="match status" value="1"/>
</dbReference>
<accession>A0A9W5Y565</accession>
<name>A0A9W5Y565_9CLOT</name>
<evidence type="ECO:0000256" key="5">
    <source>
        <dbReference type="ARBA" id="ARBA00023315"/>
    </source>
</evidence>
<dbReference type="Gene3D" id="3.40.630.30">
    <property type="match status" value="1"/>
</dbReference>
<dbReference type="AlphaFoldDB" id="A0A9W5Y565"/>
<feature type="domain" description="BioF2-like acetyltransferase" evidence="7">
    <location>
        <begin position="161"/>
        <end position="282"/>
    </location>
</feature>
<dbReference type="InterPro" id="IPR016181">
    <property type="entry name" value="Acyl_CoA_acyltransferase"/>
</dbReference>
<dbReference type="Pfam" id="PF13480">
    <property type="entry name" value="Acetyltransf_6"/>
    <property type="match status" value="1"/>
</dbReference>
<proteinExistence type="inferred from homology"/>
<keyword evidence="2" id="KW-0808">Transferase</keyword>
<dbReference type="GO" id="GO:0009252">
    <property type="term" value="P:peptidoglycan biosynthetic process"/>
    <property type="evidence" value="ECO:0007669"/>
    <property type="project" value="UniProtKB-KW"/>
</dbReference>
<keyword evidence="5" id="KW-0012">Acyltransferase</keyword>
<evidence type="ECO:0000256" key="1">
    <source>
        <dbReference type="ARBA" id="ARBA00009943"/>
    </source>
</evidence>
<dbReference type="GO" id="GO:0071555">
    <property type="term" value="P:cell wall organization"/>
    <property type="evidence" value="ECO:0007669"/>
    <property type="project" value="UniProtKB-KW"/>
</dbReference>
<reference evidence="8" key="1">
    <citation type="journal article" date="2023" name="Int. J. Syst. Evol. Microbiol.">
        <title>&lt;i&gt;Clostridium folliculivorans&lt;/i&gt; sp. nov., isolated from soil samples of an organic paddy in Japan.</title>
        <authorList>
            <person name="Tazawa J."/>
            <person name="Kobayashi H."/>
            <person name="Tanizawa Y."/>
            <person name="Uchino A."/>
            <person name="Tanaka F."/>
            <person name="Urashima Y."/>
            <person name="Miura S."/>
            <person name="Sakamoto M."/>
            <person name="Ohkuma M."/>
            <person name="Tohno M."/>
        </authorList>
    </citation>
    <scope>NUCLEOTIDE SEQUENCE</scope>
    <source>
        <strain evidence="8">D1-1</strain>
    </source>
</reference>
<comment type="similarity">
    <text evidence="1">Belongs to the FemABX family.</text>
</comment>
<evidence type="ECO:0000313" key="9">
    <source>
        <dbReference type="Proteomes" id="UP001057868"/>
    </source>
</evidence>
<dbReference type="RefSeq" id="WP_261853816.1">
    <property type="nucleotide sequence ID" value="NZ_BQXY01000007.1"/>
</dbReference>
<evidence type="ECO:0000259" key="7">
    <source>
        <dbReference type="Pfam" id="PF13480"/>
    </source>
</evidence>